<dbReference type="RefSeq" id="WP_114028280.1">
    <property type="nucleotide sequence ID" value="NZ_QOIL01000004.1"/>
</dbReference>
<evidence type="ECO:0000313" key="16">
    <source>
        <dbReference type="Proteomes" id="UP000253094"/>
    </source>
</evidence>
<evidence type="ECO:0000256" key="3">
    <source>
        <dbReference type="ARBA" id="ARBA00012438"/>
    </source>
</evidence>
<dbReference type="CDD" id="cd16917">
    <property type="entry name" value="HATPase_UhpB-NarQ-NarX-like"/>
    <property type="match status" value="1"/>
</dbReference>
<reference evidence="15 16" key="1">
    <citation type="submission" date="2018-06" db="EMBL/GenBank/DDBJ databases">
        <title>Sphaerisporangium craniellae sp. nov., isolated from a marine sponge in the South China Sea.</title>
        <authorList>
            <person name="Li L."/>
        </authorList>
    </citation>
    <scope>NUCLEOTIDE SEQUENCE [LARGE SCALE GENOMIC DNA]</scope>
    <source>
        <strain evidence="15 16">CCTCC AA 208026</strain>
    </source>
</reference>
<proteinExistence type="predicted"/>
<keyword evidence="11" id="KW-0902">Two-component regulatory system</keyword>
<gene>
    <name evidence="15" type="ORF">DQ384_09205</name>
</gene>
<comment type="caution">
    <text evidence="15">The sequence shown here is derived from an EMBL/GenBank/DDBJ whole genome shotgun (WGS) entry which is preliminary data.</text>
</comment>
<evidence type="ECO:0000256" key="13">
    <source>
        <dbReference type="SAM" id="Phobius"/>
    </source>
</evidence>
<dbReference type="AlphaFoldDB" id="A0A367FN75"/>
<dbReference type="EMBL" id="QOIL01000004">
    <property type="protein sequence ID" value="RCG31711.1"/>
    <property type="molecule type" value="Genomic_DNA"/>
</dbReference>
<name>A0A367FN75_9ACTN</name>
<evidence type="ECO:0000256" key="8">
    <source>
        <dbReference type="ARBA" id="ARBA00022777"/>
    </source>
</evidence>
<accession>A0A367FN75</accession>
<evidence type="ECO:0000256" key="1">
    <source>
        <dbReference type="ARBA" id="ARBA00000085"/>
    </source>
</evidence>
<dbReference type="PANTHER" id="PTHR24421:SF10">
    <property type="entry name" value="NITRATE_NITRITE SENSOR PROTEIN NARQ"/>
    <property type="match status" value="1"/>
</dbReference>
<keyword evidence="8" id="KW-0418">Kinase</keyword>
<comment type="catalytic activity">
    <reaction evidence="1">
        <text>ATP + protein L-histidine = ADP + protein N-phospho-L-histidine.</text>
        <dbReference type="EC" id="2.7.13.3"/>
    </reaction>
</comment>
<dbReference type="GO" id="GO:0016020">
    <property type="term" value="C:membrane"/>
    <property type="evidence" value="ECO:0007669"/>
    <property type="project" value="UniProtKB-SubCell"/>
</dbReference>
<dbReference type="SUPFAM" id="SSF55874">
    <property type="entry name" value="ATPase domain of HSP90 chaperone/DNA topoisomerase II/histidine kinase"/>
    <property type="match status" value="1"/>
</dbReference>
<dbReference type="Gene3D" id="1.20.5.1930">
    <property type="match status" value="1"/>
</dbReference>
<dbReference type="PANTHER" id="PTHR24421">
    <property type="entry name" value="NITRATE/NITRITE SENSOR PROTEIN NARX-RELATED"/>
    <property type="match status" value="1"/>
</dbReference>
<dbReference type="EC" id="2.7.13.3" evidence="3"/>
<evidence type="ECO:0000256" key="4">
    <source>
        <dbReference type="ARBA" id="ARBA00022553"/>
    </source>
</evidence>
<dbReference type="Gene3D" id="3.30.565.10">
    <property type="entry name" value="Histidine kinase-like ATPase, C-terminal domain"/>
    <property type="match status" value="1"/>
</dbReference>
<keyword evidence="16" id="KW-1185">Reference proteome</keyword>
<sequence>MSARTDPDTVVRPPAGEPAGAVPSRRAPAKALFWRIFAINGVVFTAATFVLALSPATVSTPVHLAELPVLAVGLVAILTANAVLLRRSLAPLQALTGLMERVDVLRPSGRLRFSGNGDLAGVIAAFNAMLDRLEAERGTAAAHALAAQEGERRRIARELHDEIGQSLTVVLLGLKRAADRAPSDLREELRTITETVRASLDEVGQVARRLRPGVLEDLGLTSALSALAIEISQLRGVSVTRHLDARLPPLSEQAELVLYRIAQEALTNIARHADARHVAITLGRDGDSVVLAVGDDGRGGPIAEGAGIRGMRERALLVGARLDITHPYAGGTTVRLTVPTGTEGR</sequence>
<evidence type="ECO:0000313" key="15">
    <source>
        <dbReference type="EMBL" id="RCG31711.1"/>
    </source>
</evidence>
<evidence type="ECO:0000256" key="9">
    <source>
        <dbReference type="ARBA" id="ARBA00022840"/>
    </source>
</evidence>
<dbReference type="InterPro" id="IPR036890">
    <property type="entry name" value="HATPase_C_sf"/>
</dbReference>
<evidence type="ECO:0000256" key="6">
    <source>
        <dbReference type="ARBA" id="ARBA00022692"/>
    </source>
</evidence>
<dbReference type="Pfam" id="PF02518">
    <property type="entry name" value="HATPase_c"/>
    <property type="match status" value="1"/>
</dbReference>
<keyword evidence="7" id="KW-0547">Nucleotide-binding</keyword>
<feature type="domain" description="HAMP" evidence="14">
    <location>
        <begin position="86"/>
        <end position="138"/>
    </location>
</feature>
<evidence type="ECO:0000256" key="12">
    <source>
        <dbReference type="SAM" id="MobiDB-lite"/>
    </source>
</evidence>
<evidence type="ECO:0000256" key="7">
    <source>
        <dbReference type="ARBA" id="ARBA00022741"/>
    </source>
</evidence>
<evidence type="ECO:0000259" key="14">
    <source>
        <dbReference type="PROSITE" id="PS50885"/>
    </source>
</evidence>
<keyword evidence="10 13" id="KW-1133">Transmembrane helix</keyword>
<keyword evidence="6 13" id="KW-0812">Transmembrane</keyword>
<dbReference type="GO" id="GO:0046983">
    <property type="term" value="F:protein dimerization activity"/>
    <property type="evidence" value="ECO:0007669"/>
    <property type="project" value="InterPro"/>
</dbReference>
<dbReference type="Proteomes" id="UP000253094">
    <property type="component" value="Unassembled WGS sequence"/>
</dbReference>
<feature type="transmembrane region" description="Helical" evidence="13">
    <location>
        <begin position="32"/>
        <end position="53"/>
    </location>
</feature>
<keyword evidence="13" id="KW-0472">Membrane</keyword>
<comment type="subcellular location">
    <subcellularLocation>
        <location evidence="2">Membrane</location>
    </subcellularLocation>
</comment>
<evidence type="ECO:0000256" key="11">
    <source>
        <dbReference type="ARBA" id="ARBA00023012"/>
    </source>
</evidence>
<keyword evidence="5" id="KW-0808">Transferase</keyword>
<protein>
    <recommendedName>
        <fullName evidence="3">histidine kinase</fullName>
        <ecNumber evidence="3">2.7.13.3</ecNumber>
    </recommendedName>
</protein>
<organism evidence="15 16">
    <name type="scientific">Sphaerisporangium album</name>
    <dbReference type="NCBI Taxonomy" id="509200"/>
    <lineage>
        <taxon>Bacteria</taxon>
        <taxon>Bacillati</taxon>
        <taxon>Actinomycetota</taxon>
        <taxon>Actinomycetes</taxon>
        <taxon>Streptosporangiales</taxon>
        <taxon>Streptosporangiaceae</taxon>
        <taxon>Sphaerisporangium</taxon>
    </lineage>
</organism>
<dbReference type="GO" id="GO:0000155">
    <property type="term" value="F:phosphorelay sensor kinase activity"/>
    <property type="evidence" value="ECO:0007669"/>
    <property type="project" value="InterPro"/>
</dbReference>
<dbReference type="OrthoDB" id="227596at2"/>
<dbReference type="InterPro" id="IPR003594">
    <property type="entry name" value="HATPase_dom"/>
</dbReference>
<dbReference type="InterPro" id="IPR003660">
    <property type="entry name" value="HAMP_dom"/>
</dbReference>
<evidence type="ECO:0000256" key="2">
    <source>
        <dbReference type="ARBA" id="ARBA00004370"/>
    </source>
</evidence>
<feature type="transmembrane region" description="Helical" evidence="13">
    <location>
        <begin position="65"/>
        <end position="85"/>
    </location>
</feature>
<evidence type="ECO:0000256" key="10">
    <source>
        <dbReference type="ARBA" id="ARBA00022989"/>
    </source>
</evidence>
<dbReference type="InterPro" id="IPR050482">
    <property type="entry name" value="Sensor_HK_TwoCompSys"/>
</dbReference>
<evidence type="ECO:0000256" key="5">
    <source>
        <dbReference type="ARBA" id="ARBA00022679"/>
    </source>
</evidence>
<dbReference type="GO" id="GO:0005524">
    <property type="term" value="F:ATP binding"/>
    <property type="evidence" value="ECO:0007669"/>
    <property type="project" value="UniProtKB-KW"/>
</dbReference>
<dbReference type="SMART" id="SM00304">
    <property type="entry name" value="HAMP"/>
    <property type="match status" value="1"/>
</dbReference>
<keyword evidence="9" id="KW-0067">ATP-binding</keyword>
<dbReference type="PROSITE" id="PS50885">
    <property type="entry name" value="HAMP"/>
    <property type="match status" value="1"/>
</dbReference>
<feature type="region of interest" description="Disordered" evidence="12">
    <location>
        <begin position="1"/>
        <end position="23"/>
    </location>
</feature>
<dbReference type="SMART" id="SM00387">
    <property type="entry name" value="HATPase_c"/>
    <property type="match status" value="1"/>
</dbReference>
<dbReference type="InterPro" id="IPR011712">
    <property type="entry name" value="Sig_transdc_His_kin_sub3_dim/P"/>
</dbReference>
<keyword evidence="4" id="KW-0597">Phosphoprotein</keyword>
<dbReference type="Pfam" id="PF07730">
    <property type="entry name" value="HisKA_3"/>
    <property type="match status" value="1"/>
</dbReference>